<dbReference type="EMBL" id="JAECZC010000017">
    <property type="protein sequence ID" value="MBH8562878.1"/>
    <property type="molecule type" value="Genomic_DNA"/>
</dbReference>
<reference evidence="1 2" key="1">
    <citation type="journal article" date="2021" name="Int. J. Syst. Evol. Microbiol.">
        <title>Amazonocrinis nigriterrae gen. nov., sp. nov., Atlanticothrix silvestris gen. nov., sp. nov. and Dendronalium phyllosphericum gen. nov., sp. nov., nostocacean cyanobacteria from Brazilian environments.</title>
        <authorList>
            <person name="Alvarenga D.O."/>
            <person name="Andreote A.P.D."/>
            <person name="Branco L.H.Z."/>
            <person name="Delbaje E."/>
            <person name="Cruz R.B."/>
            <person name="Varani A.M."/>
            <person name="Fiore M.F."/>
        </authorList>
    </citation>
    <scope>NUCLEOTIDE SEQUENCE [LARGE SCALE GENOMIC DNA]</scope>
    <source>
        <strain evidence="1 2">CENA67</strain>
    </source>
</reference>
<gene>
    <name evidence="1" type="ORF">I8748_11915</name>
</gene>
<proteinExistence type="predicted"/>
<keyword evidence="2" id="KW-1185">Reference proteome</keyword>
<comment type="caution">
    <text evidence="1">The sequence shown here is derived from an EMBL/GenBank/DDBJ whole genome shotgun (WGS) entry which is preliminary data.</text>
</comment>
<organism evidence="1 2">
    <name type="scientific">Amazonocrinis nigriterrae CENA67</name>
    <dbReference type="NCBI Taxonomy" id="2794033"/>
    <lineage>
        <taxon>Bacteria</taxon>
        <taxon>Bacillati</taxon>
        <taxon>Cyanobacteriota</taxon>
        <taxon>Cyanophyceae</taxon>
        <taxon>Nostocales</taxon>
        <taxon>Nostocaceae</taxon>
        <taxon>Amazonocrinis</taxon>
        <taxon>Amazonocrinis nigriterrae</taxon>
    </lineage>
</organism>
<accession>A0A8J7HSD6</accession>
<protein>
    <submittedName>
        <fullName evidence="1">Uncharacterized protein</fullName>
    </submittedName>
</protein>
<name>A0A8J7HSD6_9NOST</name>
<dbReference type="Proteomes" id="UP000632766">
    <property type="component" value="Unassembled WGS sequence"/>
</dbReference>
<evidence type="ECO:0000313" key="1">
    <source>
        <dbReference type="EMBL" id="MBH8562878.1"/>
    </source>
</evidence>
<evidence type="ECO:0000313" key="2">
    <source>
        <dbReference type="Proteomes" id="UP000632766"/>
    </source>
</evidence>
<dbReference type="RefSeq" id="WP_214662524.1">
    <property type="nucleotide sequence ID" value="NZ_JAECZC010000017.1"/>
</dbReference>
<dbReference type="AlphaFoldDB" id="A0A8J7HSD6"/>
<sequence>MHALQRGAACKVDLSDNWNFWEVVDVPVQELRDRYGILPLCLSTIKEPSNV</sequence>